<reference evidence="3" key="2">
    <citation type="submission" date="2019-02" db="EMBL/GenBank/DDBJ databases">
        <title>Opniocepnalus argus Var Kimnra genome.</title>
        <authorList>
            <person name="Zhou C."/>
            <person name="Xiao S."/>
        </authorList>
    </citation>
    <scope>NUCLEOTIDE SEQUENCE [LARGE SCALE GENOMIC DNA]</scope>
</reference>
<sequence>MVINIVPIEIYNLLFSVLKMTLVVFYIHCFAYSHPRHSKTSMDSSPFLS</sequence>
<name>A0A6G1QZV8_CHAAH</name>
<reference evidence="2 3" key="1">
    <citation type="submission" date="2019-02" db="EMBL/GenBank/DDBJ databases">
        <title>Opniocepnalus argus genome.</title>
        <authorList>
            <person name="Zhou C."/>
            <person name="Xiao S."/>
        </authorList>
    </citation>
    <scope>NUCLEOTIDE SEQUENCE [LARGE SCALE GENOMIC DNA]</scope>
    <source>
        <strain evidence="2">OARG1902GOOAL</strain>
        <tissue evidence="2">Muscle</tissue>
    </source>
</reference>
<gene>
    <name evidence="2" type="ORF">EXN66_Car001197</name>
</gene>
<protein>
    <submittedName>
        <fullName evidence="2">Uncharacterized protein</fullName>
    </submittedName>
</protein>
<organism evidence="2 3">
    <name type="scientific">Channa argus</name>
    <name type="common">Northern snakehead</name>
    <name type="synonym">Ophicephalus argus</name>
    <dbReference type="NCBI Taxonomy" id="215402"/>
    <lineage>
        <taxon>Eukaryota</taxon>
        <taxon>Metazoa</taxon>
        <taxon>Chordata</taxon>
        <taxon>Craniata</taxon>
        <taxon>Vertebrata</taxon>
        <taxon>Euteleostomi</taxon>
        <taxon>Actinopterygii</taxon>
        <taxon>Neopterygii</taxon>
        <taxon>Teleostei</taxon>
        <taxon>Neoteleostei</taxon>
        <taxon>Acanthomorphata</taxon>
        <taxon>Anabantaria</taxon>
        <taxon>Anabantiformes</taxon>
        <taxon>Channoidei</taxon>
        <taxon>Channidae</taxon>
        <taxon>Channa</taxon>
    </lineage>
</organism>
<keyword evidence="3" id="KW-1185">Reference proteome</keyword>
<keyword evidence="1" id="KW-1133">Transmembrane helix</keyword>
<evidence type="ECO:0000313" key="2">
    <source>
        <dbReference type="EMBL" id="KAF3708024.1"/>
    </source>
</evidence>
<keyword evidence="1" id="KW-0812">Transmembrane</keyword>
<dbReference type="AlphaFoldDB" id="A0A6G1QZV8"/>
<proteinExistence type="predicted"/>
<dbReference type="Proteomes" id="UP000503349">
    <property type="component" value="Chromosome 1"/>
</dbReference>
<feature type="transmembrane region" description="Helical" evidence="1">
    <location>
        <begin position="12"/>
        <end position="32"/>
    </location>
</feature>
<accession>A0A6G1QZV8</accession>
<keyword evidence="1" id="KW-0472">Membrane</keyword>
<evidence type="ECO:0000313" key="3">
    <source>
        <dbReference type="Proteomes" id="UP000503349"/>
    </source>
</evidence>
<evidence type="ECO:0000256" key="1">
    <source>
        <dbReference type="SAM" id="Phobius"/>
    </source>
</evidence>
<dbReference type="EMBL" id="CM015712">
    <property type="protein sequence ID" value="KAF3708024.1"/>
    <property type="molecule type" value="Genomic_DNA"/>
</dbReference>